<dbReference type="InterPro" id="IPR013783">
    <property type="entry name" value="Ig-like_fold"/>
</dbReference>
<reference evidence="2 3" key="1">
    <citation type="submission" date="2017-06" db="EMBL/GenBank/DDBJ databases">
        <authorList>
            <person name="Kim H.J."/>
            <person name="Triplett B.A."/>
        </authorList>
    </citation>
    <scope>NUCLEOTIDE SEQUENCE [LARGE SCALE GENOMIC DNA]</scope>
    <source>
        <strain evidence="2 3">DSM 18704</strain>
    </source>
</reference>
<dbReference type="Gene3D" id="2.120.10.30">
    <property type="entry name" value="TolB, C-terminal domain"/>
    <property type="match status" value="1"/>
</dbReference>
<name>A0A239MBG4_9BACT</name>
<dbReference type="Proteomes" id="UP000198356">
    <property type="component" value="Unassembled WGS sequence"/>
</dbReference>
<evidence type="ECO:0000313" key="2">
    <source>
        <dbReference type="EMBL" id="SNT39830.1"/>
    </source>
</evidence>
<dbReference type="RefSeq" id="WP_217897082.1">
    <property type="nucleotide sequence ID" value="NZ_FZOU01000011.1"/>
</dbReference>
<protein>
    <recommendedName>
        <fullName evidence="4">Gluconolaconase</fullName>
    </recommendedName>
</protein>
<accession>A0A239MBG4</accession>
<dbReference type="EMBL" id="FZOU01000011">
    <property type="protein sequence ID" value="SNT39830.1"/>
    <property type="molecule type" value="Genomic_DNA"/>
</dbReference>
<gene>
    <name evidence="2" type="ORF">SAMN05421770_11145</name>
</gene>
<proteinExistence type="predicted"/>
<dbReference type="SUPFAM" id="SSF63829">
    <property type="entry name" value="Calcium-dependent phosphotriesterase"/>
    <property type="match status" value="1"/>
</dbReference>
<evidence type="ECO:0008006" key="4">
    <source>
        <dbReference type="Google" id="ProtNLM"/>
    </source>
</evidence>
<dbReference type="PANTHER" id="PTHR40274">
    <property type="entry name" value="VIRGINIAMYCIN B LYASE"/>
    <property type="match status" value="1"/>
</dbReference>
<evidence type="ECO:0000256" key="1">
    <source>
        <dbReference type="SAM" id="MobiDB-lite"/>
    </source>
</evidence>
<sequence>MMAFSKKAPAAPHLTHVSPTAAMPGAEIEVHGERLGSHAAADIGGRPAVVTLARPTRMGLRVPEGLLFGDVVVQANGAQSNRLPLAVATPLTENLHPVANPAIDAAGNIFSTVSGARGTQTPVPIFKIDSTGRARPFVRELLNPTGLAFGPDGYLYVSSRAEGTVYRVSPEGVVYTYAEGLGIASGLAFGPDGCLYVGDRSGTIFKIGRYLEGDDTIADRETFVFATLEPSVAAYHLAFSSTGTLYVTAPTTSSNQVVHAIDRNGTATIFFQGLGRPQGLAFDREDNLYIAASLGGERGIVRITPGGEASLVLAGSNLVGLAFHPDGRTILATRDALYAVVL</sequence>
<organism evidence="2 3">
    <name type="scientific">Granulicella rosea</name>
    <dbReference type="NCBI Taxonomy" id="474952"/>
    <lineage>
        <taxon>Bacteria</taxon>
        <taxon>Pseudomonadati</taxon>
        <taxon>Acidobacteriota</taxon>
        <taxon>Terriglobia</taxon>
        <taxon>Terriglobales</taxon>
        <taxon>Acidobacteriaceae</taxon>
        <taxon>Granulicella</taxon>
    </lineage>
</organism>
<evidence type="ECO:0000313" key="3">
    <source>
        <dbReference type="Proteomes" id="UP000198356"/>
    </source>
</evidence>
<dbReference type="SUPFAM" id="SSF81296">
    <property type="entry name" value="E set domains"/>
    <property type="match status" value="1"/>
</dbReference>
<keyword evidence="3" id="KW-1185">Reference proteome</keyword>
<dbReference type="InterPro" id="IPR014756">
    <property type="entry name" value="Ig_E-set"/>
</dbReference>
<dbReference type="Gene3D" id="2.60.40.10">
    <property type="entry name" value="Immunoglobulins"/>
    <property type="match status" value="1"/>
</dbReference>
<dbReference type="InterPro" id="IPR051344">
    <property type="entry name" value="Vgb"/>
</dbReference>
<dbReference type="InterPro" id="IPR011042">
    <property type="entry name" value="6-blade_b-propeller_TolB-like"/>
</dbReference>
<feature type="region of interest" description="Disordered" evidence="1">
    <location>
        <begin position="1"/>
        <end position="20"/>
    </location>
</feature>
<dbReference type="AlphaFoldDB" id="A0A239MBG4"/>
<dbReference type="PANTHER" id="PTHR40274:SF4">
    <property type="entry name" value="BLL1406 PROTEIN"/>
    <property type="match status" value="1"/>
</dbReference>